<dbReference type="AlphaFoldDB" id="A0A3A4JJ48"/>
<dbReference type="InterPro" id="IPR029000">
    <property type="entry name" value="Cyclophilin-like_dom_sf"/>
</dbReference>
<evidence type="ECO:0000313" key="6">
    <source>
        <dbReference type="Proteomes" id="UP000266677"/>
    </source>
</evidence>
<feature type="region of interest" description="Disordered" evidence="3">
    <location>
        <begin position="1"/>
        <end position="26"/>
    </location>
</feature>
<dbReference type="InterPro" id="IPR002130">
    <property type="entry name" value="Cyclophilin-type_PPIase_dom"/>
</dbReference>
<reference evidence="5 6" key="1">
    <citation type="submission" date="2018-09" db="EMBL/GenBank/DDBJ databases">
        <title>YIM PH21274 draft genome.</title>
        <authorList>
            <person name="Miao C."/>
        </authorList>
    </citation>
    <scope>NUCLEOTIDE SEQUENCE [LARGE SCALE GENOMIC DNA]</scope>
    <source>
        <strain evidence="5 6">YIM PH 21724</strain>
    </source>
</reference>
<dbReference type="EC" id="5.2.1.8" evidence="2"/>
<feature type="domain" description="PPIase cyclophilin-type" evidence="4">
    <location>
        <begin position="49"/>
        <end position="192"/>
    </location>
</feature>
<dbReference type="InterPro" id="IPR044666">
    <property type="entry name" value="Cyclophilin_A-like"/>
</dbReference>
<evidence type="ECO:0000313" key="5">
    <source>
        <dbReference type="EMBL" id="RJO68447.1"/>
    </source>
</evidence>
<dbReference type="PRINTS" id="PR00153">
    <property type="entry name" value="CSAPPISMRASE"/>
</dbReference>
<dbReference type="CDD" id="cd00317">
    <property type="entry name" value="cyclophilin"/>
    <property type="match status" value="1"/>
</dbReference>
<dbReference type="SUPFAM" id="SSF50891">
    <property type="entry name" value="Cyclophilin-like"/>
    <property type="match status" value="1"/>
</dbReference>
<dbReference type="PANTHER" id="PTHR45625:SF3">
    <property type="entry name" value="PEPTIDYL-PROLYL CIS-TRANS ISOMERASE B-RELATED"/>
    <property type="match status" value="1"/>
</dbReference>
<comment type="catalytic activity">
    <reaction evidence="2">
        <text>[protein]-peptidylproline (omega=180) = [protein]-peptidylproline (omega=0)</text>
        <dbReference type="Rhea" id="RHEA:16237"/>
        <dbReference type="Rhea" id="RHEA-COMP:10747"/>
        <dbReference type="Rhea" id="RHEA-COMP:10748"/>
        <dbReference type="ChEBI" id="CHEBI:83833"/>
        <dbReference type="ChEBI" id="CHEBI:83834"/>
        <dbReference type="EC" id="5.2.1.8"/>
    </reaction>
</comment>
<comment type="caution">
    <text evidence="5">The sequence shown here is derived from an EMBL/GenBank/DDBJ whole genome shotgun (WGS) entry which is preliminary data.</text>
</comment>
<dbReference type="Pfam" id="PF00160">
    <property type="entry name" value="Pro_isomerase"/>
    <property type="match status" value="1"/>
</dbReference>
<keyword evidence="6" id="KW-1185">Reference proteome</keyword>
<evidence type="ECO:0000256" key="3">
    <source>
        <dbReference type="SAM" id="MobiDB-lite"/>
    </source>
</evidence>
<accession>A0A3A4JJ48</accession>
<evidence type="ECO:0000256" key="2">
    <source>
        <dbReference type="RuleBase" id="RU363019"/>
    </source>
</evidence>
<dbReference type="EMBL" id="QZFU01000055">
    <property type="protein sequence ID" value="RJO68447.1"/>
    <property type="molecule type" value="Genomic_DNA"/>
</dbReference>
<evidence type="ECO:0000259" key="4">
    <source>
        <dbReference type="PROSITE" id="PS50072"/>
    </source>
</evidence>
<protein>
    <recommendedName>
        <fullName evidence="2">Peptidyl-prolyl cis-trans isomerase</fullName>
        <shortName evidence="2">PPIase</shortName>
        <ecNumber evidence="2">5.2.1.8</ecNumber>
    </recommendedName>
</protein>
<name>A0A3A4JJ48_9NOCA</name>
<keyword evidence="2" id="KW-0697">Rotamase</keyword>
<dbReference type="GO" id="GO:0003755">
    <property type="term" value="F:peptidyl-prolyl cis-trans isomerase activity"/>
    <property type="evidence" value="ECO:0007669"/>
    <property type="project" value="UniProtKB-UniRule"/>
</dbReference>
<dbReference type="PROSITE" id="PS50072">
    <property type="entry name" value="CSA_PPIASE_2"/>
    <property type="match status" value="1"/>
</dbReference>
<comment type="similarity">
    <text evidence="2">Belongs to the cyclophilin-type PPIase family.</text>
</comment>
<dbReference type="Gene3D" id="2.40.100.10">
    <property type="entry name" value="Cyclophilin-like"/>
    <property type="match status" value="1"/>
</dbReference>
<proteinExistence type="inferred from homology"/>
<comment type="function">
    <text evidence="1 2">PPIases accelerate the folding of proteins. It catalyzes the cis-trans isomerization of proline imidic peptide bonds in oligopeptides.</text>
</comment>
<sequence>MDQTVREIAAPGCQDPKPGQPNGKQWQAEPAVTIDTAASYTATLETTCGTIALDLNAAGAPHTVNSFAFLAGQNYYDHTKCHRMTTKGIFVLQCGDPTATGMGGPGYKYADENLAGATYPAGTIAMANAGPNTNGSQFFLVYKDTQLPPSYTPFGKVTRGLDVLQNIAASGVQGGGGDGAPVAEVVLDSVTATKN</sequence>
<organism evidence="5 6">
    <name type="scientific">Nocardia panacis</name>
    <dbReference type="NCBI Taxonomy" id="2340916"/>
    <lineage>
        <taxon>Bacteria</taxon>
        <taxon>Bacillati</taxon>
        <taxon>Actinomycetota</taxon>
        <taxon>Actinomycetes</taxon>
        <taxon>Mycobacteriales</taxon>
        <taxon>Nocardiaceae</taxon>
        <taxon>Nocardia</taxon>
    </lineage>
</organism>
<dbReference type="OrthoDB" id="5507614at2"/>
<gene>
    <name evidence="5" type="ORF">D5S18_32650</name>
</gene>
<keyword evidence="2 5" id="KW-0413">Isomerase</keyword>
<dbReference type="Proteomes" id="UP000266677">
    <property type="component" value="Unassembled WGS sequence"/>
</dbReference>
<evidence type="ECO:0000256" key="1">
    <source>
        <dbReference type="ARBA" id="ARBA00002388"/>
    </source>
</evidence>
<dbReference type="PANTHER" id="PTHR45625">
    <property type="entry name" value="PEPTIDYL-PROLYL CIS-TRANS ISOMERASE-RELATED"/>
    <property type="match status" value="1"/>
</dbReference>